<evidence type="ECO:0000313" key="1">
    <source>
        <dbReference type="EMBL" id="EPB68077.1"/>
    </source>
</evidence>
<proteinExistence type="predicted"/>
<dbReference type="Proteomes" id="UP000054495">
    <property type="component" value="Unassembled WGS sequence"/>
</dbReference>
<dbReference type="InterPro" id="IPR011009">
    <property type="entry name" value="Kinase-like_dom_sf"/>
</dbReference>
<dbReference type="AlphaFoldDB" id="A0A0D6LKA8"/>
<dbReference type="InterPro" id="IPR050235">
    <property type="entry name" value="CK1_Ser-Thr_kinase"/>
</dbReference>
<accession>A0A0D6LKA8</accession>
<dbReference type="EMBL" id="KE125509">
    <property type="protein sequence ID" value="EPB68077.1"/>
    <property type="molecule type" value="Genomic_DNA"/>
</dbReference>
<dbReference type="SUPFAM" id="SSF56112">
    <property type="entry name" value="Protein kinase-like (PK-like)"/>
    <property type="match status" value="1"/>
</dbReference>
<protein>
    <recommendedName>
        <fullName evidence="3">Protein kinase domain-containing protein</fullName>
    </recommendedName>
</protein>
<gene>
    <name evidence="1" type="ORF">ANCCEY_12834</name>
</gene>
<dbReference type="PANTHER" id="PTHR11909">
    <property type="entry name" value="CASEIN KINASE-RELATED"/>
    <property type="match status" value="1"/>
</dbReference>
<evidence type="ECO:0000313" key="2">
    <source>
        <dbReference type="Proteomes" id="UP000054495"/>
    </source>
</evidence>
<sequence length="99" mass="11361">MVKRNSGELRKHARLHRPVLKLDVAVLSQMRSTVGFPTMFVAGRTDSFKFCVMQLVGPDLRALMWAMPKKRFSLSTAFRVALQTLDRLEKLHDAGYLNR</sequence>
<keyword evidence="2" id="KW-1185">Reference proteome</keyword>
<dbReference type="Gene3D" id="1.10.510.10">
    <property type="entry name" value="Transferase(Phosphotransferase) domain 1"/>
    <property type="match status" value="1"/>
</dbReference>
<name>A0A0D6LKA8_9BILA</name>
<reference evidence="1 2" key="1">
    <citation type="submission" date="2013-05" db="EMBL/GenBank/DDBJ databases">
        <title>Draft genome of the parasitic nematode Anyclostoma ceylanicum.</title>
        <authorList>
            <person name="Mitreva M."/>
        </authorList>
    </citation>
    <scope>NUCLEOTIDE SEQUENCE [LARGE SCALE GENOMIC DNA]</scope>
</reference>
<organism evidence="1 2">
    <name type="scientific">Ancylostoma ceylanicum</name>
    <dbReference type="NCBI Taxonomy" id="53326"/>
    <lineage>
        <taxon>Eukaryota</taxon>
        <taxon>Metazoa</taxon>
        <taxon>Ecdysozoa</taxon>
        <taxon>Nematoda</taxon>
        <taxon>Chromadorea</taxon>
        <taxon>Rhabditida</taxon>
        <taxon>Rhabditina</taxon>
        <taxon>Rhabditomorpha</taxon>
        <taxon>Strongyloidea</taxon>
        <taxon>Ancylostomatidae</taxon>
        <taxon>Ancylostomatinae</taxon>
        <taxon>Ancylostoma</taxon>
    </lineage>
</organism>
<evidence type="ECO:0008006" key="3">
    <source>
        <dbReference type="Google" id="ProtNLM"/>
    </source>
</evidence>